<evidence type="ECO:0000256" key="1">
    <source>
        <dbReference type="SAM" id="Phobius"/>
    </source>
</evidence>
<keyword evidence="1" id="KW-0472">Membrane</keyword>
<evidence type="ECO:0000313" key="2">
    <source>
        <dbReference type="EMBL" id="PRY82994.1"/>
    </source>
</evidence>
<feature type="transmembrane region" description="Helical" evidence="1">
    <location>
        <begin position="9"/>
        <end position="33"/>
    </location>
</feature>
<gene>
    <name evidence="2" type="ORF">CLV38_10768</name>
</gene>
<dbReference type="Proteomes" id="UP000238205">
    <property type="component" value="Unassembled WGS sequence"/>
</dbReference>
<organism evidence="2 3">
    <name type="scientific">Alkalibacterium olivapovliticus</name>
    <dbReference type="NCBI Taxonomy" id="99907"/>
    <lineage>
        <taxon>Bacteria</taxon>
        <taxon>Bacillati</taxon>
        <taxon>Bacillota</taxon>
        <taxon>Bacilli</taxon>
        <taxon>Lactobacillales</taxon>
        <taxon>Carnobacteriaceae</taxon>
        <taxon>Alkalibacterium</taxon>
    </lineage>
</organism>
<sequence>MQNKINKWLIIGVVLSLLMMIVGYFLWTILIPIQDFDTLSSLEVRESQRELAINYPLGAFLMNLGFAGFSSTLLALVVRKILTLLNKF</sequence>
<protein>
    <submittedName>
        <fullName evidence="2">Uncharacterized protein</fullName>
    </submittedName>
</protein>
<dbReference type="AlphaFoldDB" id="A0A2T0W907"/>
<reference evidence="2 3" key="1">
    <citation type="submission" date="2018-03" db="EMBL/GenBank/DDBJ databases">
        <title>Genomic Encyclopedia of Archaeal and Bacterial Type Strains, Phase II (KMG-II): from individual species to whole genera.</title>
        <authorList>
            <person name="Goeker M."/>
        </authorList>
    </citation>
    <scope>NUCLEOTIDE SEQUENCE [LARGE SCALE GENOMIC DNA]</scope>
    <source>
        <strain evidence="2 3">DSM 13175</strain>
    </source>
</reference>
<dbReference type="EMBL" id="PVTO01000007">
    <property type="protein sequence ID" value="PRY82994.1"/>
    <property type="molecule type" value="Genomic_DNA"/>
</dbReference>
<feature type="transmembrane region" description="Helical" evidence="1">
    <location>
        <begin position="53"/>
        <end position="78"/>
    </location>
</feature>
<evidence type="ECO:0000313" key="3">
    <source>
        <dbReference type="Proteomes" id="UP000238205"/>
    </source>
</evidence>
<name>A0A2T0W907_9LACT</name>
<accession>A0A2T0W907</accession>
<proteinExistence type="predicted"/>
<dbReference type="RefSeq" id="WP_106192318.1">
    <property type="nucleotide sequence ID" value="NZ_PVTO01000007.1"/>
</dbReference>
<keyword evidence="1" id="KW-1133">Transmembrane helix</keyword>
<keyword evidence="3" id="KW-1185">Reference proteome</keyword>
<dbReference type="OrthoDB" id="2200439at2"/>
<comment type="caution">
    <text evidence="2">The sequence shown here is derived from an EMBL/GenBank/DDBJ whole genome shotgun (WGS) entry which is preliminary data.</text>
</comment>
<keyword evidence="1" id="KW-0812">Transmembrane</keyword>